<dbReference type="RefSeq" id="WP_066442799.1">
    <property type="nucleotide sequence ID" value="NZ_WBOT01000003.1"/>
</dbReference>
<feature type="domain" description="Nudix hydrolase" evidence="4">
    <location>
        <begin position="7"/>
        <end position="134"/>
    </location>
</feature>
<dbReference type="PANTHER" id="PTHR43736:SF1">
    <property type="entry name" value="DIHYDRONEOPTERIN TRIPHOSPHATE DIPHOSPHATASE"/>
    <property type="match status" value="1"/>
</dbReference>
<dbReference type="InterPro" id="IPR020084">
    <property type="entry name" value="NUDIX_hydrolase_CS"/>
</dbReference>
<dbReference type="EMBL" id="WBOT01000003">
    <property type="protein sequence ID" value="KAB2332948.1"/>
    <property type="molecule type" value="Genomic_DNA"/>
</dbReference>
<dbReference type="PANTHER" id="PTHR43736">
    <property type="entry name" value="ADP-RIBOSE PYROPHOSPHATASE"/>
    <property type="match status" value="1"/>
</dbReference>
<dbReference type="InterPro" id="IPR020476">
    <property type="entry name" value="Nudix_hydrolase"/>
</dbReference>
<dbReference type="Gene3D" id="3.90.79.10">
    <property type="entry name" value="Nucleoside Triphosphate Pyrophosphohydrolase"/>
    <property type="match status" value="1"/>
</dbReference>
<evidence type="ECO:0000313" key="5">
    <source>
        <dbReference type="EMBL" id="KAB2332948.1"/>
    </source>
</evidence>
<protein>
    <submittedName>
        <fullName evidence="5">NUDIX hydrolase</fullName>
    </submittedName>
</protein>
<name>A0A7V7RM15_9BACI</name>
<reference evidence="5 6" key="1">
    <citation type="journal article" date="2014" name="Arch. Microbiol.">
        <title>Bacillus mesophilum sp. nov., strain IITR-54T, a novel 4-chlorobiphenyl dechlorinating bacterium.</title>
        <authorList>
            <person name="Manickam N."/>
            <person name="Singh N.K."/>
            <person name="Bajaj A."/>
            <person name="Kumar R.M."/>
            <person name="Kaur G."/>
            <person name="Kaur N."/>
            <person name="Bala M."/>
            <person name="Kumar A."/>
            <person name="Mayilraj S."/>
        </authorList>
    </citation>
    <scope>NUCLEOTIDE SEQUENCE [LARGE SCALE GENOMIC DNA]</scope>
    <source>
        <strain evidence="5 6">IITR-54</strain>
    </source>
</reference>
<dbReference type="PROSITE" id="PS00893">
    <property type="entry name" value="NUDIX_BOX"/>
    <property type="match status" value="1"/>
</dbReference>
<dbReference type="InterPro" id="IPR000086">
    <property type="entry name" value="NUDIX_hydrolase_dom"/>
</dbReference>
<evidence type="ECO:0000256" key="1">
    <source>
        <dbReference type="ARBA" id="ARBA00005582"/>
    </source>
</evidence>
<dbReference type="GO" id="GO:0016787">
    <property type="term" value="F:hydrolase activity"/>
    <property type="evidence" value="ECO:0007669"/>
    <property type="project" value="UniProtKB-KW"/>
</dbReference>
<dbReference type="OrthoDB" id="9786141at2"/>
<comment type="similarity">
    <text evidence="1 3">Belongs to the Nudix hydrolase family.</text>
</comment>
<evidence type="ECO:0000313" key="6">
    <source>
        <dbReference type="Proteomes" id="UP000441354"/>
    </source>
</evidence>
<keyword evidence="6" id="KW-1185">Reference proteome</keyword>
<proteinExistence type="inferred from homology"/>
<dbReference type="Pfam" id="PF00293">
    <property type="entry name" value="NUDIX"/>
    <property type="match status" value="1"/>
</dbReference>
<organism evidence="5 6">
    <name type="scientific">Bacillus mesophilum</name>
    <dbReference type="NCBI Taxonomy" id="1071718"/>
    <lineage>
        <taxon>Bacteria</taxon>
        <taxon>Bacillati</taxon>
        <taxon>Bacillota</taxon>
        <taxon>Bacilli</taxon>
        <taxon>Bacillales</taxon>
        <taxon>Bacillaceae</taxon>
        <taxon>Bacillus</taxon>
    </lineage>
</organism>
<accession>A0A7V7RM15</accession>
<dbReference type="PROSITE" id="PS51462">
    <property type="entry name" value="NUDIX"/>
    <property type="match status" value="1"/>
</dbReference>
<gene>
    <name evidence="5" type="ORF">F7732_12780</name>
</gene>
<sequence length="160" mass="17907">MSKRGKVWLAAAGLVISEQGEWLVVKKKYGGLKGMWSIPAGFVHEGETADAAAVREVFEETGIACKVKGMIGLRTGVIKEEISDNMLIFLLEPIAEKNITIQEKEIEEATFIKPDYIVNQTESSIMLKHLLNRSEEIMQQAIENINPGNQFSYTAYKLFL</sequence>
<dbReference type="SUPFAM" id="SSF55811">
    <property type="entry name" value="Nudix"/>
    <property type="match status" value="1"/>
</dbReference>
<dbReference type="Proteomes" id="UP000441354">
    <property type="component" value="Unassembled WGS sequence"/>
</dbReference>
<dbReference type="AlphaFoldDB" id="A0A7V7RM15"/>
<evidence type="ECO:0000256" key="3">
    <source>
        <dbReference type="RuleBase" id="RU003476"/>
    </source>
</evidence>
<dbReference type="InterPro" id="IPR015797">
    <property type="entry name" value="NUDIX_hydrolase-like_dom_sf"/>
</dbReference>
<evidence type="ECO:0000259" key="4">
    <source>
        <dbReference type="PROSITE" id="PS51462"/>
    </source>
</evidence>
<evidence type="ECO:0000256" key="2">
    <source>
        <dbReference type="ARBA" id="ARBA00022801"/>
    </source>
</evidence>
<dbReference type="PRINTS" id="PR00502">
    <property type="entry name" value="NUDIXFAMILY"/>
</dbReference>
<comment type="caution">
    <text evidence="5">The sequence shown here is derived from an EMBL/GenBank/DDBJ whole genome shotgun (WGS) entry which is preliminary data.</text>
</comment>
<keyword evidence="2 3" id="KW-0378">Hydrolase</keyword>